<dbReference type="KEGG" id="tcb:TCARB_1825"/>
<evidence type="ECO:0000313" key="1">
    <source>
        <dbReference type="EMBL" id="AJB42861.1"/>
    </source>
</evidence>
<dbReference type="STRING" id="697581.TCARB_1825"/>
<dbReference type="AlphaFoldDB" id="A0A3G1AA91"/>
<dbReference type="EMBL" id="CP007493">
    <property type="protein sequence ID" value="AJB42861.1"/>
    <property type="molecule type" value="Genomic_DNA"/>
</dbReference>
<protein>
    <submittedName>
        <fullName evidence="1">Uncharacterized protein</fullName>
    </submittedName>
</protein>
<sequence>MFCNFLREDFQIERKRLGSSLRKRSRIAAKMKKAVNMF</sequence>
<accession>A0A3G1AA91</accession>
<dbReference type="Proteomes" id="UP000266720">
    <property type="component" value="Chromosome"/>
</dbReference>
<reference evidence="2" key="1">
    <citation type="book" date="2010" name="EXTREMOPHILES" publisher="0:0-0">
        <title>Complete genome sequences of ten hyperthermophilic archaea reveal their metabolic capabilities and possible ecological roles.</title>
        <editorList>
            <person name="?"/>
        </editorList>
        <authorList>
            <person name="Ravin N.V."/>
            <person name="Mardanov A.V."/>
            <person name="Bonch-Osmolovskaya E.A."/>
            <person name="Skryabin K.G."/>
        </authorList>
    </citation>
    <scope>NUCLEOTIDE SEQUENCE [LARGE SCALE GENOMIC DNA]</scope>
    <source>
        <strain evidence="2">1505</strain>
    </source>
</reference>
<evidence type="ECO:0000313" key="2">
    <source>
        <dbReference type="Proteomes" id="UP000266720"/>
    </source>
</evidence>
<name>A0A3G1AA91_9CREN</name>
<proteinExistence type="predicted"/>
<gene>
    <name evidence="1" type="ORF">TCARB_1825</name>
</gene>
<organism evidence="1 2">
    <name type="scientific">Thermofilum adornatum 1505</name>
    <dbReference type="NCBI Taxonomy" id="697581"/>
    <lineage>
        <taxon>Archaea</taxon>
        <taxon>Thermoproteota</taxon>
        <taxon>Thermoprotei</taxon>
        <taxon>Thermofilales</taxon>
        <taxon>Thermofilaceae</taxon>
        <taxon>Thermofilum</taxon>
    </lineage>
</organism>